<dbReference type="PROSITE" id="PS51908">
    <property type="entry name" value="ZF_UBZ4"/>
    <property type="match status" value="1"/>
</dbReference>
<dbReference type="GO" id="GO:0006281">
    <property type="term" value="P:DNA repair"/>
    <property type="evidence" value="ECO:0007669"/>
    <property type="project" value="UniProtKB-KW"/>
</dbReference>
<evidence type="ECO:0000313" key="25">
    <source>
        <dbReference type="RefSeq" id="XP_006562743.1"/>
    </source>
</evidence>
<dbReference type="InterPro" id="IPR039577">
    <property type="entry name" value="Rad18"/>
</dbReference>
<accession>A0A8U0Y9H5</accession>
<reference evidence="23" key="1">
    <citation type="submission" date="2021-01" db="UniProtKB">
        <authorList>
            <consortium name="EnsemblMetazoa"/>
        </authorList>
    </citation>
    <scope>IDENTIFICATION</scope>
    <source>
        <strain evidence="23">DH4</strain>
    </source>
</reference>
<feature type="region of interest" description="Disordered" evidence="19">
    <location>
        <begin position="520"/>
        <end position="546"/>
    </location>
</feature>
<evidence type="ECO:0000259" key="20">
    <source>
        <dbReference type="PROSITE" id="PS50089"/>
    </source>
</evidence>
<evidence type="ECO:0000256" key="3">
    <source>
        <dbReference type="ARBA" id="ARBA00004906"/>
    </source>
</evidence>
<dbReference type="GO" id="GO:0006513">
    <property type="term" value="P:protein monoubiquitination"/>
    <property type="evidence" value="ECO:0007669"/>
    <property type="project" value="InterPro"/>
</dbReference>
<dbReference type="SMART" id="SM00184">
    <property type="entry name" value="RING"/>
    <property type="match status" value="1"/>
</dbReference>
<dbReference type="Gene3D" id="3.30.40.10">
    <property type="entry name" value="Zinc/RING finger domain, C3HC4 (zinc finger)"/>
    <property type="match status" value="1"/>
</dbReference>
<dbReference type="Pfam" id="PF13923">
    <property type="entry name" value="zf-C3HC4_2"/>
    <property type="match status" value="1"/>
</dbReference>
<keyword evidence="9 17" id="KW-0863">Zinc-finger</keyword>
<evidence type="ECO:0000256" key="4">
    <source>
        <dbReference type="ARBA" id="ARBA00009506"/>
    </source>
</evidence>
<evidence type="ECO:0000256" key="13">
    <source>
        <dbReference type="ARBA" id="ARBA00023204"/>
    </source>
</evidence>
<evidence type="ECO:0000256" key="7">
    <source>
        <dbReference type="ARBA" id="ARBA00022723"/>
    </source>
</evidence>
<dbReference type="SMART" id="SM00734">
    <property type="entry name" value="ZnF_Rad18"/>
    <property type="match status" value="1"/>
</dbReference>
<keyword evidence="12" id="KW-0238">DNA-binding</keyword>
<keyword evidence="11" id="KW-0862">Zinc</keyword>
<dbReference type="PANTHER" id="PTHR14134">
    <property type="entry name" value="E3 UBIQUITIN-PROTEIN LIGASE RAD18"/>
    <property type="match status" value="1"/>
</dbReference>
<dbReference type="InterPro" id="IPR013083">
    <property type="entry name" value="Znf_RING/FYVE/PHD"/>
</dbReference>
<dbReference type="SUPFAM" id="SSF57850">
    <property type="entry name" value="RING/U-box"/>
    <property type="match status" value="1"/>
</dbReference>
<dbReference type="Proteomes" id="UP000005203">
    <property type="component" value="Linkage group LG4"/>
</dbReference>
<evidence type="ECO:0000256" key="9">
    <source>
        <dbReference type="ARBA" id="ARBA00022771"/>
    </source>
</evidence>
<dbReference type="InterPro" id="IPR001841">
    <property type="entry name" value="Znf_RING"/>
</dbReference>
<feature type="region of interest" description="Disordered" evidence="19">
    <location>
        <begin position="417"/>
        <end position="462"/>
    </location>
</feature>
<dbReference type="InterPro" id="IPR017907">
    <property type="entry name" value="Znf_RING_CS"/>
</dbReference>
<dbReference type="PROSITE" id="PS50800">
    <property type="entry name" value="SAP"/>
    <property type="match status" value="1"/>
</dbReference>
<evidence type="ECO:0000256" key="6">
    <source>
        <dbReference type="ARBA" id="ARBA00022679"/>
    </source>
</evidence>
<accession>A0A8B6YXE0</accession>
<dbReference type="GO" id="GO:0008270">
    <property type="term" value="F:zinc ion binding"/>
    <property type="evidence" value="ECO:0007669"/>
    <property type="project" value="UniProtKB-KW"/>
</dbReference>
<evidence type="ECO:0000256" key="16">
    <source>
        <dbReference type="ARBA" id="ARBA00082369"/>
    </source>
</evidence>
<dbReference type="EnsemblMetazoa" id="XM_006562680">
    <property type="protein sequence ID" value="XP_006562743"/>
    <property type="gene ID" value="LOC725208"/>
</dbReference>
<accession>A0A7M7GTY5</accession>
<dbReference type="InterPro" id="IPR006642">
    <property type="entry name" value="Rad18_UBZ4"/>
</dbReference>
<comment type="subcellular location">
    <subcellularLocation>
        <location evidence="2">Nucleus</location>
    </subcellularLocation>
</comment>
<evidence type="ECO:0000256" key="12">
    <source>
        <dbReference type="ARBA" id="ARBA00023125"/>
    </source>
</evidence>
<evidence type="ECO:0000256" key="10">
    <source>
        <dbReference type="ARBA" id="ARBA00022786"/>
    </source>
</evidence>
<dbReference type="Gene3D" id="3.30.160.60">
    <property type="entry name" value="Classic Zinc Finger"/>
    <property type="match status" value="1"/>
</dbReference>
<evidence type="ECO:0000256" key="11">
    <source>
        <dbReference type="ARBA" id="ARBA00022833"/>
    </source>
</evidence>
<dbReference type="KEGG" id="ame:725208"/>
<evidence type="ECO:0000256" key="5">
    <source>
        <dbReference type="ARBA" id="ARBA00012483"/>
    </source>
</evidence>
<dbReference type="RefSeq" id="XP_006562743.1">
    <property type="nucleotide sequence ID" value="XM_006562680.3"/>
</dbReference>
<evidence type="ECO:0000256" key="18">
    <source>
        <dbReference type="PROSITE-ProRule" id="PRU01256"/>
    </source>
</evidence>
<keyword evidence="8 18" id="KW-0227">DNA damage</keyword>
<feature type="domain" description="RING-type" evidence="20">
    <location>
        <begin position="18"/>
        <end position="55"/>
    </location>
</feature>
<dbReference type="GO" id="GO:0003697">
    <property type="term" value="F:single-stranded DNA binding"/>
    <property type="evidence" value="ECO:0007669"/>
    <property type="project" value="InterPro"/>
</dbReference>
<keyword evidence="7" id="KW-0479">Metal-binding</keyword>
<protein>
    <recommendedName>
        <fullName evidence="5">RING-type E3 ubiquitin transferase</fullName>
        <ecNumber evidence="5">2.3.2.27</ecNumber>
    </recommendedName>
    <alternativeName>
        <fullName evidence="15 16">RING-type E3 ubiquitin transferase RAD18</fullName>
    </alternativeName>
</protein>
<dbReference type="PROSITE" id="PS00518">
    <property type="entry name" value="ZF_RING_1"/>
    <property type="match status" value="1"/>
</dbReference>
<dbReference type="GO" id="GO:0061630">
    <property type="term" value="F:ubiquitin protein ligase activity"/>
    <property type="evidence" value="ECO:0007669"/>
    <property type="project" value="UniProtKB-EC"/>
</dbReference>
<dbReference type="InterPro" id="IPR003034">
    <property type="entry name" value="SAP_dom"/>
</dbReference>
<keyword evidence="13 18" id="KW-0234">DNA repair</keyword>
<dbReference type="PANTHER" id="PTHR14134:SF2">
    <property type="entry name" value="E3 UBIQUITIN-PROTEIN LIGASE RAD18"/>
    <property type="match status" value="1"/>
</dbReference>
<dbReference type="OMA" id="QCEDEEN"/>
<feature type="compositionally biased region" description="Polar residues" evidence="19">
    <location>
        <begin position="417"/>
        <end position="434"/>
    </location>
</feature>
<organism evidence="24 25">
    <name type="scientific">Apis mellifera</name>
    <name type="common">Honeybee</name>
    <dbReference type="NCBI Taxonomy" id="7460"/>
    <lineage>
        <taxon>Eukaryota</taxon>
        <taxon>Metazoa</taxon>
        <taxon>Ecdysozoa</taxon>
        <taxon>Arthropoda</taxon>
        <taxon>Hexapoda</taxon>
        <taxon>Insecta</taxon>
        <taxon>Pterygota</taxon>
        <taxon>Neoptera</taxon>
        <taxon>Endopterygota</taxon>
        <taxon>Hymenoptera</taxon>
        <taxon>Apocrita</taxon>
        <taxon>Aculeata</taxon>
        <taxon>Apoidea</taxon>
        <taxon>Anthophila</taxon>
        <taxon>Apidae</taxon>
        <taxon>Apis</taxon>
    </lineage>
</organism>
<dbReference type="AlphaFoldDB" id="A0A7M7GTY5"/>
<sequence length="692" mass="80944">MWPQEYIALKDIENLLICGICYEFMDTSVMTLCSHNYCSLCIRKYLHYKTQCPACFAETFEKDLRKNKILDEIITKFSQIKDKLKRVLQIHIQFSKFDENNQVSTIPKLLHQNNDTNINEQENKIIYNQIINNTSENNISPSINVQNNIFSPSTSGISRIPLMFTPKSHKRNKVTNIEKTKVVICPVCKVTISEIKINRHLDDCLKRESMKEKPQINESIRKPLPKLVFNLMKDAILRKKLKEFGLSLQGDRRTMENRLQRYIILYNAECDKSNPRSISELVKQCEDEENLERKINKTFLNKLNFTRNTEQNVIENERKKYLETHKDSFENLIKNIKRVDTTKRPSVRRSLLKESIEREINEDVPDKCQKRENLDDSMTYIEQNDFNSLKSDVYIEDSDSDSTCPLQMYSSTEPNKFFNIESSPSNNTVLQNKSETSDQENVDQEQSMLSNHSPINKTEKNDNLNAFNDISTYDPLTQSINTFCEDVSNNFKDLSNTSKYKKLRRNKELSSKNEIQQINSVSSNIKDLDSDRTLDQEERQDKKSKSVLQDIACDLSNDDNDSTDNKFNYGELHSTNYGFLNNSVINFSNLEKENVSSSPEYNRIQSLQKRTRDLMQTDNKIISNTKKKIKKSSHNSPETKETNIEESLCTFNDETIKYLRNKSRLRKRERNITEDISVLRKSTRRKIKDNNS</sequence>
<evidence type="ECO:0000256" key="17">
    <source>
        <dbReference type="PROSITE-ProRule" id="PRU00175"/>
    </source>
</evidence>
<dbReference type="FunFam" id="3.30.40.10:FF:000172">
    <property type="entry name" value="E3 ubiquitin-protein ligase RAD18"/>
    <property type="match status" value="1"/>
</dbReference>
<keyword evidence="6" id="KW-0808">Transferase</keyword>
<keyword evidence="10" id="KW-0833">Ubl conjugation pathway</keyword>
<evidence type="ECO:0000313" key="23">
    <source>
        <dbReference type="EnsemblMetazoa" id="XP_006562743"/>
    </source>
</evidence>
<evidence type="ECO:0000259" key="22">
    <source>
        <dbReference type="PROSITE" id="PS51908"/>
    </source>
</evidence>
<evidence type="ECO:0000259" key="21">
    <source>
        <dbReference type="PROSITE" id="PS50800"/>
    </source>
</evidence>
<comment type="catalytic activity">
    <reaction evidence="1">
        <text>S-ubiquitinyl-[E2 ubiquitin-conjugating enzyme]-L-cysteine + [acceptor protein]-L-lysine = [E2 ubiquitin-conjugating enzyme]-L-cysteine + N(6)-ubiquitinyl-[acceptor protein]-L-lysine.</text>
        <dbReference type="EC" id="2.3.2.27"/>
    </reaction>
</comment>
<dbReference type="CDD" id="cd16529">
    <property type="entry name" value="RING-HC_RAD18"/>
    <property type="match status" value="1"/>
</dbReference>
<evidence type="ECO:0000256" key="19">
    <source>
        <dbReference type="SAM" id="MobiDB-lite"/>
    </source>
</evidence>
<comment type="pathway">
    <text evidence="3">Protein modification; protein ubiquitination.</text>
</comment>
<reference evidence="25" key="2">
    <citation type="submission" date="2025-04" db="UniProtKB">
        <authorList>
            <consortium name="RefSeq"/>
        </authorList>
    </citation>
    <scope>IDENTIFICATION</scope>
    <source>
        <strain evidence="25">DH4</strain>
        <tissue evidence="25">Whole body</tissue>
    </source>
</reference>
<dbReference type="GO" id="GO:0006301">
    <property type="term" value="P:DNA damage tolerance"/>
    <property type="evidence" value="ECO:0007669"/>
    <property type="project" value="InterPro"/>
</dbReference>
<evidence type="ECO:0000256" key="15">
    <source>
        <dbReference type="ARBA" id="ARBA00031783"/>
    </source>
</evidence>
<dbReference type="SMART" id="SM00513">
    <property type="entry name" value="SAP"/>
    <property type="match status" value="1"/>
</dbReference>
<name>A0A7M7GTY5_APIME</name>
<feature type="domain" description="UBZ4-type" evidence="22">
    <location>
        <begin position="182"/>
        <end position="209"/>
    </location>
</feature>
<keyword evidence="14" id="KW-0539">Nucleus</keyword>
<proteinExistence type="inferred from homology"/>
<keyword evidence="24" id="KW-1185">Reference proteome</keyword>
<evidence type="ECO:0000256" key="1">
    <source>
        <dbReference type="ARBA" id="ARBA00000900"/>
    </source>
</evidence>
<gene>
    <name evidence="25" type="primary">LOC725208</name>
    <name evidence="23" type="synonym">725208</name>
</gene>
<evidence type="ECO:0000313" key="24">
    <source>
        <dbReference type="Proteomes" id="UP000005203"/>
    </source>
</evidence>
<dbReference type="GO" id="GO:0005634">
    <property type="term" value="C:nucleus"/>
    <property type="evidence" value="ECO:0007669"/>
    <property type="project" value="UniProtKB-SubCell"/>
</dbReference>
<dbReference type="PROSITE" id="PS50089">
    <property type="entry name" value="ZF_RING_2"/>
    <property type="match status" value="1"/>
</dbReference>
<dbReference type="OrthoDB" id="6499288at2759"/>
<evidence type="ECO:0000256" key="2">
    <source>
        <dbReference type="ARBA" id="ARBA00004123"/>
    </source>
</evidence>
<feature type="domain" description="SAP" evidence="21">
    <location>
        <begin position="229"/>
        <end position="263"/>
    </location>
</feature>
<comment type="similarity">
    <text evidence="4">Belongs to the RAD18 family.</text>
</comment>
<dbReference type="EC" id="2.3.2.27" evidence="5"/>
<evidence type="ECO:0000256" key="14">
    <source>
        <dbReference type="ARBA" id="ARBA00023242"/>
    </source>
</evidence>
<dbReference type="GO" id="GO:0097505">
    <property type="term" value="C:Rad6-Rad18 complex"/>
    <property type="evidence" value="ECO:0007669"/>
    <property type="project" value="TreeGrafter"/>
</dbReference>
<dbReference type="GeneID" id="725208"/>
<feature type="compositionally biased region" description="Polar residues" evidence="19">
    <location>
        <begin position="444"/>
        <end position="456"/>
    </location>
</feature>
<feature type="compositionally biased region" description="Basic and acidic residues" evidence="19">
    <location>
        <begin position="526"/>
        <end position="544"/>
    </location>
</feature>
<evidence type="ECO:0000256" key="8">
    <source>
        <dbReference type="ARBA" id="ARBA00022763"/>
    </source>
</evidence>
<dbReference type="UniPathway" id="UPA00143"/>